<feature type="domain" description="ANTAR" evidence="5">
    <location>
        <begin position="166"/>
        <end position="227"/>
    </location>
</feature>
<dbReference type="InterPro" id="IPR036388">
    <property type="entry name" value="WH-like_DNA-bd_sf"/>
</dbReference>
<dbReference type="PIRSF" id="PIRSF036625">
    <property type="entry name" value="GAF_ANTAR"/>
    <property type="match status" value="1"/>
</dbReference>
<evidence type="ECO:0000313" key="7">
    <source>
        <dbReference type="Proteomes" id="UP000654257"/>
    </source>
</evidence>
<evidence type="ECO:0000256" key="4">
    <source>
        <dbReference type="ARBA" id="ARBA00023163"/>
    </source>
</evidence>
<dbReference type="InterPro" id="IPR003018">
    <property type="entry name" value="GAF"/>
</dbReference>
<dbReference type="Pfam" id="PF13185">
    <property type="entry name" value="GAF_2"/>
    <property type="match status" value="1"/>
</dbReference>
<evidence type="ECO:0000259" key="5">
    <source>
        <dbReference type="PROSITE" id="PS50921"/>
    </source>
</evidence>
<dbReference type="InterPro" id="IPR005561">
    <property type="entry name" value="ANTAR"/>
</dbReference>
<dbReference type="InterPro" id="IPR011006">
    <property type="entry name" value="CheY-like_superfamily"/>
</dbReference>
<dbReference type="SUPFAM" id="SSF52172">
    <property type="entry name" value="CheY-like"/>
    <property type="match status" value="1"/>
</dbReference>
<reference evidence="6" key="2">
    <citation type="submission" date="2020-09" db="EMBL/GenBank/DDBJ databases">
        <authorList>
            <person name="Sun Q."/>
            <person name="Sedlacek I."/>
        </authorList>
    </citation>
    <scope>NUCLEOTIDE SEQUENCE</scope>
    <source>
        <strain evidence="6">CCM 7905</strain>
    </source>
</reference>
<dbReference type="GO" id="GO:0016301">
    <property type="term" value="F:kinase activity"/>
    <property type="evidence" value="ECO:0007669"/>
    <property type="project" value="UniProtKB-KW"/>
</dbReference>
<dbReference type="RefSeq" id="WP_188544216.1">
    <property type="nucleotide sequence ID" value="NZ_BMCU01000002.1"/>
</dbReference>
<dbReference type="InterPro" id="IPR012074">
    <property type="entry name" value="GAF_ANTAR"/>
</dbReference>
<evidence type="ECO:0000313" key="6">
    <source>
        <dbReference type="EMBL" id="GGG02088.1"/>
    </source>
</evidence>
<dbReference type="SUPFAM" id="SSF55781">
    <property type="entry name" value="GAF domain-like"/>
    <property type="match status" value="1"/>
</dbReference>
<dbReference type="SMART" id="SM01012">
    <property type="entry name" value="ANTAR"/>
    <property type="match status" value="1"/>
</dbReference>
<comment type="caution">
    <text evidence="6">The sequence shown here is derived from an EMBL/GenBank/DDBJ whole genome shotgun (WGS) entry which is preliminary data.</text>
</comment>
<dbReference type="AlphaFoldDB" id="A0A917CY45"/>
<dbReference type="Pfam" id="PF03861">
    <property type="entry name" value="ANTAR"/>
    <property type="match status" value="1"/>
</dbReference>
<organism evidence="6 7">
    <name type="scientific">Rhodococcoides trifolii</name>
    <dbReference type="NCBI Taxonomy" id="908250"/>
    <lineage>
        <taxon>Bacteria</taxon>
        <taxon>Bacillati</taxon>
        <taxon>Actinomycetota</taxon>
        <taxon>Actinomycetes</taxon>
        <taxon>Mycobacteriales</taxon>
        <taxon>Nocardiaceae</taxon>
        <taxon>Rhodococcoides</taxon>
    </lineage>
</organism>
<dbReference type="PROSITE" id="PS50921">
    <property type="entry name" value="ANTAR"/>
    <property type="match status" value="1"/>
</dbReference>
<dbReference type="Gene3D" id="3.30.450.40">
    <property type="match status" value="1"/>
</dbReference>
<dbReference type="GO" id="GO:0003723">
    <property type="term" value="F:RNA binding"/>
    <property type="evidence" value="ECO:0007669"/>
    <property type="project" value="InterPro"/>
</dbReference>
<protein>
    <submittedName>
        <fullName evidence="6">Transcriptional regulator</fullName>
    </submittedName>
</protein>
<keyword evidence="1" id="KW-0808">Transferase</keyword>
<keyword evidence="3" id="KW-0805">Transcription regulation</keyword>
<dbReference type="Proteomes" id="UP000654257">
    <property type="component" value="Unassembled WGS sequence"/>
</dbReference>
<sequence length="237" mass="25325">MADSAPIAEAAAVFAGLGKVVYRGSTADDVYDAIANAAATLVDGCDHASIMMRQGDVYRTVAASDDVARQVDELERATGEGPCLDAIIDESAQVEPDFRGVSEWPRLARAVVESTPVRGAMGFRLLIDSRKVGALNLFTDTPGVFTTESVEQAVLMTAFASVAATAVAKGEQAESLRQGMLSNREIGKAIGLLMALHDIDDDTAFDLLRRTSQDMNVKVIELARRIIEQHRGEGRIG</sequence>
<keyword evidence="4" id="KW-0804">Transcription</keyword>
<proteinExistence type="predicted"/>
<name>A0A917CY45_9NOCA</name>
<keyword evidence="2" id="KW-0418">Kinase</keyword>
<keyword evidence="7" id="KW-1185">Reference proteome</keyword>
<evidence type="ECO:0000256" key="3">
    <source>
        <dbReference type="ARBA" id="ARBA00023015"/>
    </source>
</evidence>
<dbReference type="EMBL" id="BMCU01000002">
    <property type="protein sequence ID" value="GGG02088.1"/>
    <property type="molecule type" value="Genomic_DNA"/>
</dbReference>
<gene>
    <name evidence="6" type="ORF">GCM10007304_15080</name>
</gene>
<dbReference type="InterPro" id="IPR029016">
    <property type="entry name" value="GAF-like_dom_sf"/>
</dbReference>
<accession>A0A917CY45</accession>
<evidence type="ECO:0000256" key="1">
    <source>
        <dbReference type="ARBA" id="ARBA00022679"/>
    </source>
</evidence>
<dbReference type="Gene3D" id="1.10.10.10">
    <property type="entry name" value="Winged helix-like DNA-binding domain superfamily/Winged helix DNA-binding domain"/>
    <property type="match status" value="1"/>
</dbReference>
<evidence type="ECO:0000256" key="2">
    <source>
        <dbReference type="ARBA" id="ARBA00022777"/>
    </source>
</evidence>
<reference evidence="6" key="1">
    <citation type="journal article" date="2014" name="Int. J. Syst. Evol. Microbiol.">
        <title>Complete genome sequence of Corynebacterium casei LMG S-19264T (=DSM 44701T), isolated from a smear-ripened cheese.</title>
        <authorList>
            <consortium name="US DOE Joint Genome Institute (JGI-PGF)"/>
            <person name="Walter F."/>
            <person name="Albersmeier A."/>
            <person name="Kalinowski J."/>
            <person name="Ruckert C."/>
        </authorList>
    </citation>
    <scope>NUCLEOTIDE SEQUENCE</scope>
    <source>
        <strain evidence="6">CCM 7905</strain>
    </source>
</reference>